<dbReference type="PANTHER" id="PTHR35725:SF4">
    <property type="entry name" value="CLASSICAL ARABINOGALACTAN PROTEIN 26"/>
    <property type="match status" value="1"/>
</dbReference>
<feature type="region of interest" description="Disordered" evidence="1">
    <location>
        <begin position="1"/>
        <end position="93"/>
    </location>
</feature>
<keyword evidence="2" id="KW-0472">Membrane</keyword>
<evidence type="ECO:0000313" key="3">
    <source>
        <dbReference type="EMBL" id="OVA15081.1"/>
    </source>
</evidence>
<comment type="caution">
    <text evidence="3">The sequence shown here is derived from an EMBL/GenBank/DDBJ whole genome shotgun (WGS) entry which is preliminary data.</text>
</comment>
<feature type="compositionally biased region" description="Low complexity" evidence="1">
    <location>
        <begin position="37"/>
        <end position="68"/>
    </location>
</feature>
<dbReference type="InParanoid" id="A0A200QXC8"/>
<dbReference type="EMBL" id="MVGT01000924">
    <property type="protein sequence ID" value="OVA15081.1"/>
    <property type="molecule type" value="Genomic_DNA"/>
</dbReference>
<name>A0A200QXC8_MACCD</name>
<dbReference type="PANTHER" id="PTHR35725">
    <property type="entry name" value="CLASSICAL ARABINOGALACTAN PROTEIN 26"/>
    <property type="match status" value="1"/>
</dbReference>
<protein>
    <submittedName>
        <fullName evidence="3">Uncharacterized protein</fullName>
    </submittedName>
</protein>
<keyword evidence="2" id="KW-0812">Transmembrane</keyword>
<sequence>MAFMTSPSLSLSSHSNLETSTISASPALLPNPPFSSPSPTLSPDITPLLPSPGGSELSPSGSSSMPTIPSNPSPPNPDEMDSSNPMLAVSPSGSIAPMSSASTNLFGSLNFSGFLLGLMVLWFLQLFGN</sequence>
<organism evidence="3 4">
    <name type="scientific">Macleaya cordata</name>
    <name type="common">Five-seeded plume-poppy</name>
    <name type="synonym">Bocconia cordata</name>
    <dbReference type="NCBI Taxonomy" id="56857"/>
    <lineage>
        <taxon>Eukaryota</taxon>
        <taxon>Viridiplantae</taxon>
        <taxon>Streptophyta</taxon>
        <taxon>Embryophyta</taxon>
        <taxon>Tracheophyta</taxon>
        <taxon>Spermatophyta</taxon>
        <taxon>Magnoliopsida</taxon>
        <taxon>Ranunculales</taxon>
        <taxon>Papaveraceae</taxon>
        <taxon>Papaveroideae</taxon>
        <taxon>Macleaya</taxon>
    </lineage>
</organism>
<accession>A0A200QXC8</accession>
<proteinExistence type="predicted"/>
<dbReference type="Proteomes" id="UP000195402">
    <property type="component" value="Unassembled WGS sequence"/>
</dbReference>
<dbReference type="STRING" id="56857.A0A200QXC8"/>
<keyword evidence="4" id="KW-1185">Reference proteome</keyword>
<keyword evidence="2" id="KW-1133">Transmembrane helix</keyword>
<feature type="transmembrane region" description="Helical" evidence="2">
    <location>
        <begin position="105"/>
        <end position="124"/>
    </location>
</feature>
<evidence type="ECO:0000256" key="1">
    <source>
        <dbReference type="SAM" id="MobiDB-lite"/>
    </source>
</evidence>
<reference evidence="3 4" key="1">
    <citation type="journal article" date="2017" name="Mol. Plant">
        <title>The Genome of Medicinal Plant Macleaya cordata Provides New Insights into Benzylisoquinoline Alkaloids Metabolism.</title>
        <authorList>
            <person name="Liu X."/>
            <person name="Liu Y."/>
            <person name="Huang P."/>
            <person name="Ma Y."/>
            <person name="Qing Z."/>
            <person name="Tang Q."/>
            <person name="Cao H."/>
            <person name="Cheng P."/>
            <person name="Zheng Y."/>
            <person name="Yuan Z."/>
            <person name="Zhou Y."/>
            <person name="Liu J."/>
            <person name="Tang Z."/>
            <person name="Zhuo Y."/>
            <person name="Zhang Y."/>
            <person name="Yu L."/>
            <person name="Huang J."/>
            <person name="Yang P."/>
            <person name="Peng Q."/>
            <person name="Zhang J."/>
            <person name="Jiang W."/>
            <person name="Zhang Z."/>
            <person name="Lin K."/>
            <person name="Ro D.K."/>
            <person name="Chen X."/>
            <person name="Xiong X."/>
            <person name="Shang Y."/>
            <person name="Huang S."/>
            <person name="Zeng J."/>
        </authorList>
    </citation>
    <scope>NUCLEOTIDE SEQUENCE [LARGE SCALE GENOMIC DNA]</scope>
    <source>
        <strain evidence="4">cv. BLH2017</strain>
        <tissue evidence="3">Root</tissue>
    </source>
</reference>
<dbReference type="OMA" id="IHAVQYS"/>
<dbReference type="InterPro" id="IPR039346">
    <property type="entry name" value="AGP25/26"/>
</dbReference>
<feature type="compositionally biased region" description="Low complexity" evidence="1">
    <location>
        <begin position="1"/>
        <end position="28"/>
    </location>
</feature>
<dbReference type="AlphaFoldDB" id="A0A200QXC8"/>
<gene>
    <name evidence="3" type="ORF">BVC80_949g98</name>
</gene>
<evidence type="ECO:0000256" key="2">
    <source>
        <dbReference type="SAM" id="Phobius"/>
    </source>
</evidence>
<dbReference type="FunCoup" id="A0A200QXC8">
    <property type="interactions" value="9"/>
</dbReference>
<evidence type="ECO:0000313" key="4">
    <source>
        <dbReference type="Proteomes" id="UP000195402"/>
    </source>
</evidence>